<keyword evidence="3" id="KW-1185">Reference proteome</keyword>
<organism evidence="2 3">
    <name type="scientific">Pocillopora meandrina</name>
    <dbReference type="NCBI Taxonomy" id="46732"/>
    <lineage>
        <taxon>Eukaryota</taxon>
        <taxon>Metazoa</taxon>
        <taxon>Cnidaria</taxon>
        <taxon>Anthozoa</taxon>
        <taxon>Hexacorallia</taxon>
        <taxon>Scleractinia</taxon>
        <taxon>Astrocoeniina</taxon>
        <taxon>Pocilloporidae</taxon>
        <taxon>Pocillopora</taxon>
    </lineage>
</organism>
<protein>
    <submittedName>
        <fullName evidence="2">Uncharacterized protein</fullName>
    </submittedName>
</protein>
<sequence length="196" mass="22430">MANSSDESLIMTLLEQIRALEDERDKALQLVSDLEKKVKVGSKSETDSHGVQGIDSPSEESETKLEKLKEENEVLKGTVESMAQAVIFDLEEIRLNEEQRRFNLKELICEEQNHQSEEASKDMDADGYKTMLDMCKKYYGKMVAELQDERGSLQQKVEKQQALLLEKDMKIAELELKLQQGSRNMSKRNSDSPEIN</sequence>
<dbReference type="EMBL" id="CALNXJ010000006">
    <property type="protein sequence ID" value="CAH3042097.1"/>
    <property type="molecule type" value="Genomic_DNA"/>
</dbReference>
<dbReference type="Proteomes" id="UP001159428">
    <property type="component" value="Unassembled WGS sequence"/>
</dbReference>
<feature type="region of interest" description="Disordered" evidence="1">
    <location>
        <begin position="36"/>
        <end position="64"/>
    </location>
</feature>
<evidence type="ECO:0000313" key="2">
    <source>
        <dbReference type="EMBL" id="CAH3042097.1"/>
    </source>
</evidence>
<name>A0AAU9VZP4_9CNID</name>
<dbReference type="AlphaFoldDB" id="A0AAU9VZP4"/>
<evidence type="ECO:0000313" key="3">
    <source>
        <dbReference type="Proteomes" id="UP001159428"/>
    </source>
</evidence>
<evidence type="ECO:0000256" key="1">
    <source>
        <dbReference type="SAM" id="MobiDB-lite"/>
    </source>
</evidence>
<feature type="compositionally biased region" description="Basic and acidic residues" evidence="1">
    <location>
        <begin position="36"/>
        <end position="48"/>
    </location>
</feature>
<reference evidence="2 3" key="1">
    <citation type="submission" date="2022-05" db="EMBL/GenBank/DDBJ databases">
        <authorList>
            <consortium name="Genoscope - CEA"/>
            <person name="William W."/>
        </authorList>
    </citation>
    <scope>NUCLEOTIDE SEQUENCE [LARGE SCALE GENOMIC DNA]</scope>
</reference>
<proteinExistence type="predicted"/>
<comment type="caution">
    <text evidence="2">The sequence shown here is derived from an EMBL/GenBank/DDBJ whole genome shotgun (WGS) entry which is preliminary data.</text>
</comment>
<accession>A0AAU9VZP4</accession>
<gene>
    <name evidence="2" type="ORF">PMEA_00028572</name>
</gene>